<organism evidence="1">
    <name type="scientific">Nothobranchius kuhntae</name>
    <name type="common">Beira killifish</name>
    <dbReference type="NCBI Taxonomy" id="321403"/>
    <lineage>
        <taxon>Eukaryota</taxon>
        <taxon>Metazoa</taxon>
        <taxon>Chordata</taxon>
        <taxon>Craniata</taxon>
        <taxon>Vertebrata</taxon>
        <taxon>Euteleostomi</taxon>
        <taxon>Actinopterygii</taxon>
        <taxon>Neopterygii</taxon>
        <taxon>Teleostei</taxon>
        <taxon>Neoteleostei</taxon>
        <taxon>Acanthomorphata</taxon>
        <taxon>Ovalentaria</taxon>
        <taxon>Atherinomorphae</taxon>
        <taxon>Cyprinodontiformes</taxon>
        <taxon>Nothobranchiidae</taxon>
        <taxon>Nothobranchius</taxon>
    </lineage>
</organism>
<name>A0A1A8JQH9_NOTKU</name>
<reference evidence="1" key="2">
    <citation type="submission" date="2016-06" db="EMBL/GenBank/DDBJ databases">
        <title>The genome of a short-lived fish provides insights into sex chromosome evolution and the genetic control of aging.</title>
        <authorList>
            <person name="Reichwald K."/>
            <person name="Felder M."/>
            <person name="Petzold A."/>
            <person name="Koch P."/>
            <person name="Groth M."/>
            <person name="Platzer M."/>
        </authorList>
    </citation>
    <scope>NUCLEOTIDE SEQUENCE</scope>
    <source>
        <tissue evidence="1">Brain</tissue>
    </source>
</reference>
<protein>
    <submittedName>
        <fullName evidence="1">Uncharacterized protein</fullName>
    </submittedName>
</protein>
<sequence length="125" mass="14169">MCVFTGKPADMPSDFRNPSVCYVKTRMVSAGVIDTLCKPVVNSYNTENSVLTPRCSTYIQILIIYNNTMKQSHYLVNTFSHSYSACSIRTNRMVRKVHKSTFCCKNKKRLQNKIGLTITSSLLSK</sequence>
<accession>A0A1A8JQH9</accession>
<dbReference type="AlphaFoldDB" id="A0A1A8JQH9"/>
<proteinExistence type="predicted"/>
<evidence type="ECO:0000313" key="1">
    <source>
        <dbReference type="EMBL" id="SBR21634.1"/>
    </source>
</evidence>
<dbReference type="EMBL" id="HAED01021942">
    <property type="protein sequence ID" value="SBR08695.1"/>
    <property type="molecule type" value="Transcribed_RNA"/>
</dbReference>
<dbReference type="EMBL" id="HAEE01001614">
    <property type="protein sequence ID" value="SBR21634.1"/>
    <property type="molecule type" value="Transcribed_RNA"/>
</dbReference>
<gene>
    <name evidence="1" type="primary">Nfu_g_1_005910</name>
</gene>
<reference evidence="1" key="1">
    <citation type="submission" date="2016-05" db="EMBL/GenBank/DDBJ databases">
        <authorList>
            <person name="Lavstsen T."/>
            <person name="Jespersen J.S."/>
        </authorList>
    </citation>
    <scope>NUCLEOTIDE SEQUENCE</scope>
    <source>
        <tissue evidence="1">Brain</tissue>
    </source>
</reference>